<evidence type="ECO:0000313" key="4">
    <source>
        <dbReference type="EMBL" id="SFS75659.1"/>
    </source>
</evidence>
<dbReference type="EC" id="3.5.3.6" evidence="2"/>
<dbReference type="STRING" id="683125.SAMN05660206_104268"/>
<dbReference type="Gene3D" id="3.75.10.10">
    <property type="entry name" value="L-arginine/glycine Amidinotransferase, Chain A"/>
    <property type="match status" value="1"/>
</dbReference>
<dbReference type="Proteomes" id="UP000198785">
    <property type="component" value="Unassembled WGS sequence"/>
</dbReference>
<evidence type="ECO:0000313" key="5">
    <source>
        <dbReference type="Proteomes" id="UP000198785"/>
    </source>
</evidence>
<accession>A0A1I6SFG5</accession>
<sequence length="343" mass="39451">MDWQHFRGNFTNNSIRYKNYASTGLIAIFKGICKQKKPCMIKLHVKNETGKLHAVILGIAHQNGPTPKAEDAYDPKSLEHILAGTYPQEADMVYEMTCFQQVLERHGVRVYRPQLLPDINQIFSRDIGFVIDDFFIKANILPDRADEWQAIEYIIAQIDPAHFIIPPEEVHIEGGDVLLWNDHIFIGTYKGEDYSSFNTARTNMAGVQFIKALFPHKQVKGFDLIKSMTDPRANALHLDCCFQPIGADKAIIFEGGFRDKEDYDYLVSLFGKENLFHITADEMYQMFSNVFSISLEVVVTEKRFTRLNDWLRAQGFHVEEIPYHEIGKQEGLLRCSTLPLLRD</sequence>
<dbReference type="EMBL" id="FOZZ01000004">
    <property type="protein sequence ID" value="SFS75659.1"/>
    <property type="molecule type" value="Genomic_DNA"/>
</dbReference>
<dbReference type="PANTHER" id="PTHR47271:SF2">
    <property type="entry name" value="ARGININE DEIMINASE"/>
    <property type="match status" value="1"/>
</dbReference>
<name>A0A1I6SFG5_9SPHI</name>
<evidence type="ECO:0000256" key="2">
    <source>
        <dbReference type="ARBA" id="ARBA00012171"/>
    </source>
</evidence>
<keyword evidence="4" id="KW-0378">Hydrolase</keyword>
<protein>
    <recommendedName>
        <fullName evidence="2">arginine deiminase</fullName>
        <ecNumber evidence="2">3.5.3.6</ecNumber>
    </recommendedName>
</protein>
<proteinExistence type="predicted"/>
<dbReference type="AlphaFoldDB" id="A0A1I6SFG5"/>
<dbReference type="GO" id="GO:0016990">
    <property type="term" value="F:arginine deiminase activity"/>
    <property type="evidence" value="ECO:0007669"/>
    <property type="project" value="UniProtKB-EC"/>
</dbReference>
<dbReference type="PANTHER" id="PTHR47271">
    <property type="entry name" value="ARGININE DEIMINASE"/>
    <property type="match status" value="1"/>
</dbReference>
<evidence type="ECO:0000256" key="1">
    <source>
        <dbReference type="ARBA" id="ARBA00005213"/>
    </source>
</evidence>
<comment type="catalytic activity">
    <reaction evidence="3">
        <text>L-arginine + H2O = L-citrulline + NH4(+)</text>
        <dbReference type="Rhea" id="RHEA:19597"/>
        <dbReference type="ChEBI" id="CHEBI:15377"/>
        <dbReference type="ChEBI" id="CHEBI:28938"/>
        <dbReference type="ChEBI" id="CHEBI:32682"/>
        <dbReference type="ChEBI" id="CHEBI:57743"/>
        <dbReference type="EC" id="3.5.3.6"/>
    </reaction>
</comment>
<reference evidence="4 5" key="1">
    <citation type="submission" date="2016-10" db="EMBL/GenBank/DDBJ databases">
        <authorList>
            <person name="de Groot N.N."/>
        </authorList>
    </citation>
    <scope>NUCLEOTIDE SEQUENCE [LARGE SCALE GENOMIC DNA]</scope>
    <source>
        <strain evidence="4 5">DSM 22789</strain>
    </source>
</reference>
<dbReference type="GO" id="GO:0019546">
    <property type="term" value="P:L-arginine deiminase pathway"/>
    <property type="evidence" value="ECO:0007669"/>
    <property type="project" value="TreeGrafter"/>
</dbReference>
<evidence type="ECO:0000256" key="3">
    <source>
        <dbReference type="ARBA" id="ARBA00049429"/>
    </source>
</evidence>
<comment type="pathway">
    <text evidence="1">Amino-acid degradation; L-arginine degradation via ADI pathway; carbamoyl phosphate from L-arginine: step 1/2.</text>
</comment>
<gene>
    <name evidence="4" type="ORF">SAMN05660206_104268</name>
</gene>
<keyword evidence="5" id="KW-1185">Reference proteome</keyword>
<organism evidence="4 5">
    <name type="scientific">Sphingobacterium wenxiniae</name>
    <dbReference type="NCBI Taxonomy" id="683125"/>
    <lineage>
        <taxon>Bacteria</taxon>
        <taxon>Pseudomonadati</taxon>
        <taxon>Bacteroidota</taxon>
        <taxon>Sphingobacteriia</taxon>
        <taxon>Sphingobacteriales</taxon>
        <taxon>Sphingobacteriaceae</taxon>
        <taxon>Sphingobacterium</taxon>
    </lineage>
</organism>
<dbReference type="SUPFAM" id="SSF55909">
    <property type="entry name" value="Pentein"/>
    <property type="match status" value="1"/>
</dbReference>
<dbReference type="Pfam" id="PF02274">
    <property type="entry name" value="ADI"/>
    <property type="match status" value="1"/>
</dbReference>